<evidence type="ECO:0000313" key="3">
    <source>
        <dbReference type="EMBL" id="KAK5803406.1"/>
    </source>
</evidence>
<dbReference type="EMBL" id="JARKNE010000009">
    <property type="protein sequence ID" value="KAK5803406.1"/>
    <property type="molecule type" value="Genomic_DNA"/>
</dbReference>
<evidence type="ECO:0000256" key="2">
    <source>
        <dbReference type="SAM" id="SignalP"/>
    </source>
</evidence>
<keyword evidence="1" id="KW-1133">Transmembrane helix</keyword>
<reference evidence="3 4" key="1">
    <citation type="submission" date="2023-03" db="EMBL/GenBank/DDBJ databases">
        <title>WGS of Gossypium arboreum.</title>
        <authorList>
            <person name="Yu D."/>
        </authorList>
    </citation>
    <scope>NUCLEOTIDE SEQUENCE [LARGE SCALE GENOMIC DNA]</scope>
    <source>
        <tissue evidence="3">Leaf</tissue>
    </source>
</reference>
<accession>A0ABR0NSI4</accession>
<keyword evidence="1" id="KW-0472">Membrane</keyword>
<sequence>MGNMGMDGNVWWVQILGVFSLIPKGLSSTSHWRDSSSLSSKVLPHLDVNCFMVYCELSILMDPLSVFFVTYEMMTSASLIFSFLPNIMVYLIMILVKICRCTFYFFKICNLVVLFLFSTILFLFFF</sequence>
<name>A0ABR0NSI4_GOSAR</name>
<feature type="signal peptide" evidence="2">
    <location>
        <begin position="1"/>
        <end position="27"/>
    </location>
</feature>
<keyword evidence="2" id="KW-0732">Signal</keyword>
<protein>
    <submittedName>
        <fullName evidence="3">Uncharacterized protein</fullName>
    </submittedName>
</protein>
<keyword evidence="4" id="KW-1185">Reference proteome</keyword>
<evidence type="ECO:0000313" key="4">
    <source>
        <dbReference type="Proteomes" id="UP001358586"/>
    </source>
</evidence>
<proteinExistence type="predicted"/>
<gene>
    <name evidence="3" type="ORF">PVK06_031051</name>
</gene>
<feature type="transmembrane region" description="Helical" evidence="1">
    <location>
        <begin position="104"/>
        <end position="125"/>
    </location>
</feature>
<feature type="chain" id="PRO_5046183877" evidence="2">
    <location>
        <begin position="28"/>
        <end position="126"/>
    </location>
</feature>
<keyword evidence="1" id="KW-0812">Transmembrane</keyword>
<evidence type="ECO:0000256" key="1">
    <source>
        <dbReference type="SAM" id="Phobius"/>
    </source>
</evidence>
<dbReference type="Proteomes" id="UP001358586">
    <property type="component" value="Chromosome 9"/>
</dbReference>
<comment type="caution">
    <text evidence="3">The sequence shown here is derived from an EMBL/GenBank/DDBJ whole genome shotgun (WGS) entry which is preliminary data.</text>
</comment>
<feature type="transmembrane region" description="Helical" evidence="1">
    <location>
        <begin position="78"/>
        <end position="98"/>
    </location>
</feature>
<organism evidence="3 4">
    <name type="scientific">Gossypium arboreum</name>
    <name type="common">Tree cotton</name>
    <name type="synonym">Gossypium nanking</name>
    <dbReference type="NCBI Taxonomy" id="29729"/>
    <lineage>
        <taxon>Eukaryota</taxon>
        <taxon>Viridiplantae</taxon>
        <taxon>Streptophyta</taxon>
        <taxon>Embryophyta</taxon>
        <taxon>Tracheophyta</taxon>
        <taxon>Spermatophyta</taxon>
        <taxon>Magnoliopsida</taxon>
        <taxon>eudicotyledons</taxon>
        <taxon>Gunneridae</taxon>
        <taxon>Pentapetalae</taxon>
        <taxon>rosids</taxon>
        <taxon>malvids</taxon>
        <taxon>Malvales</taxon>
        <taxon>Malvaceae</taxon>
        <taxon>Malvoideae</taxon>
        <taxon>Gossypium</taxon>
    </lineage>
</organism>